<comment type="caution">
    <text evidence="2">The sequence shown here is derived from an EMBL/GenBank/DDBJ whole genome shotgun (WGS) entry which is preliminary data.</text>
</comment>
<dbReference type="Pfam" id="PF20286">
    <property type="entry name" value="divDNApol"/>
    <property type="match status" value="1"/>
</dbReference>
<name>A0ABP0VI95_9BRYO</name>
<feature type="compositionally biased region" description="Acidic residues" evidence="1">
    <location>
        <begin position="1"/>
        <end position="11"/>
    </location>
</feature>
<protein>
    <submittedName>
        <fullName evidence="2">Uncharacterized protein</fullName>
    </submittedName>
</protein>
<keyword evidence="3" id="KW-1185">Reference proteome</keyword>
<dbReference type="Proteomes" id="UP001497444">
    <property type="component" value="Unassembled WGS sequence"/>
</dbReference>
<feature type="compositionally biased region" description="Polar residues" evidence="1">
    <location>
        <begin position="15"/>
        <end position="24"/>
    </location>
</feature>
<feature type="region of interest" description="Disordered" evidence="1">
    <location>
        <begin position="1"/>
        <end position="24"/>
    </location>
</feature>
<evidence type="ECO:0000256" key="1">
    <source>
        <dbReference type="SAM" id="MobiDB-lite"/>
    </source>
</evidence>
<sequence length="572" mass="64720">MFAAVEEGDVETESRANNQQTSTKIESNSIPGAFGSVYNFLFDIPCYNAVTSVARHCIMCGYAHAEQMLEGNYYFPTFDHFINFCIQRLRACPPNVMDVVTKYQLYIPTIDDICQHFEESLVLYLPWQTDITLKIKNFISKLSTSEQIFIYYAYCLKTLIRKNESFFRTYLATFFRTDVDVDQTAVPNSIFELNGELLAMVSSLNADIINRKSVANAVIEEPDGIRKLIAIGNHMQQQLDGIGDILTTFLRVDCDTADAMAHPNMVRKTVIISDTDSVIFSTQSWVLWFTGGNLFNKAAYAINAFVTYLIIATLEQVFARLSTNIGAEGSDIYGISMKNEYLYLLMMRTPLPKQYAAIAVIQEGYVLPKRKNDIKGLSFRSSEFSKETSISGIDFINWIFDGVIANGQIKASDCLEIALAHEKKIIASLESGERTYLTTTPIRLPEDYAKVEQSVYYYWELWRDVFAPKFGVFVIPSKGYEIPIMGKGAALKDPRYIEQLKVFDPALYERLMVLKDLSSLLMETRRLNLPTMLVLVVQAGRTLRYPIVSYPSNLTGRLALFCIAGSLRLVGQ</sequence>
<evidence type="ECO:0000313" key="2">
    <source>
        <dbReference type="EMBL" id="CAK9254149.1"/>
    </source>
</evidence>
<organism evidence="2 3">
    <name type="scientific">Sphagnum jensenii</name>
    <dbReference type="NCBI Taxonomy" id="128206"/>
    <lineage>
        <taxon>Eukaryota</taxon>
        <taxon>Viridiplantae</taxon>
        <taxon>Streptophyta</taxon>
        <taxon>Embryophyta</taxon>
        <taxon>Bryophyta</taxon>
        <taxon>Sphagnophytina</taxon>
        <taxon>Sphagnopsida</taxon>
        <taxon>Sphagnales</taxon>
        <taxon>Sphagnaceae</taxon>
        <taxon>Sphagnum</taxon>
    </lineage>
</organism>
<dbReference type="EMBL" id="CAXAQS010000993">
    <property type="protein sequence ID" value="CAK9254149.1"/>
    <property type="molecule type" value="Genomic_DNA"/>
</dbReference>
<proteinExistence type="predicted"/>
<dbReference type="SUPFAM" id="SSF56672">
    <property type="entry name" value="DNA/RNA polymerases"/>
    <property type="match status" value="1"/>
</dbReference>
<accession>A0ABP0VI95</accession>
<evidence type="ECO:0000313" key="3">
    <source>
        <dbReference type="Proteomes" id="UP001497444"/>
    </source>
</evidence>
<reference evidence="2" key="1">
    <citation type="submission" date="2024-02" db="EMBL/GenBank/DDBJ databases">
        <authorList>
            <consortium name="ELIXIR-Norway"/>
            <consortium name="Elixir Norway"/>
        </authorList>
    </citation>
    <scope>NUCLEOTIDE SEQUENCE</scope>
</reference>
<gene>
    <name evidence="2" type="ORF">CSSPJE1EN1_LOCUS29527</name>
</gene>
<dbReference type="InterPro" id="IPR046908">
    <property type="entry name" value="divDNApol"/>
</dbReference>
<dbReference type="InterPro" id="IPR043502">
    <property type="entry name" value="DNA/RNA_pol_sf"/>
</dbReference>